<evidence type="ECO:0000256" key="1">
    <source>
        <dbReference type="ARBA" id="ARBA00004651"/>
    </source>
</evidence>
<sequence length="221" mass="25007">MTLFLLLLFTIGLTIVISLSVFGGGQIFMPIYRQFWSLLNTLFNTNISENDISNIFTLSNSTPGVFSTKLAFVTGYYVANGEWWGFIFMFITYLSFILVPILIMYFAMKLSQKSKNSVYGKKLLAIMNPIISAIMAALVIQLLIGIIAPYFVFNKSINDYFKIDENNSKALFFSGFRKIALFIFVPTGIISSAILYKFKFPLLAILFINVISSFIIFAPWA</sequence>
<dbReference type="RefSeq" id="WP_129646752.1">
    <property type="nucleotide sequence ID" value="NZ_LR215037.1"/>
</dbReference>
<keyword evidence="4 7" id="KW-0812">Transmembrane</keyword>
<feature type="transmembrane region" description="Helical" evidence="7">
    <location>
        <begin position="129"/>
        <end position="151"/>
    </location>
</feature>
<evidence type="ECO:0000313" key="8">
    <source>
        <dbReference type="EMBL" id="VEU75552.1"/>
    </source>
</evidence>
<accession>A0A449B4N3</accession>
<comment type="subcellular location">
    <subcellularLocation>
        <location evidence="1">Cell membrane</location>
        <topology evidence="1">Multi-pass membrane protein</topology>
    </subcellularLocation>
</comment>
<proteinExistence type="inferred from homology"/>
<dbReference type="AlphaFoldDB" id="A0A449B4N3"/>
<keyword evidence="9" id="KW-1185">Reference proteome</keyword>
<protein>
    <submittedName>
        <fullName evidence="8">Chromate transporter</fullName>
    </submittedName>
</protein>
<name>A0A449B4N3_9BACT</name>
<dbReference type="InterPro" id="IPR003370">
    <property type="entry name" value="Chromate_transpt"/>
</dbReference>
<evidence type="ECO:0000256" key="3">
    <source>
        <dbReference type="ARBA" id="ARBA00022475"/>
    </source>
</evidence>
<keyword evidence="5 7" id="KW-1133">Transmembrane helix</keyword>
<dbReference type="GO" id="GO:0015109">
    <property type="term" value="F:chromate transmembrane transporter activity"/>
    <property type="evidence" value="ECO:0007669"/>
    <property type="project" value="InterPro"/>
</dbReference>
<evidence type="ECO:0000313" key="9">
    <source>
        <dbReference type="Proteomes" id="UP000290243"/>
    </source>
</evidence>
<dbReference type="EMBL" id="LR215037">
    <property type="protein sequence ID" value="VEU75552.1"/>
    <property type="molecule type" value="Genomic_DNA"/>
</dbReference>
<evidence type="ECO:0000256" key="5">
    <source>
        <dbReference type="ARBA" id="ARBA00022989"/>
    </source>
</evidence>
<keyword evidence="6 7" id="KW-0472">Membrane</keyword>
<evidence type="ECO:0000256" key="6">
    <source>
        <dbReference type="ARBA" id="ARBA00023136"/>
    </source>
</evidence>
<dbReference type="Proteomes" id="UP000290243">
    <property type="component" value="Chromosome"/>
</dbReference>
<evidence type="ECO:0000256" key="7">
    <source>
        <dbReference type="SAM" id="Phobius"/>
    </source>
</evidence>
<dbReference type="GO" id="GO:0005886">
    <property type="term" value="C:plasma membrane"/>
    <property type="evidence" value="ECO:0007669"/>
    <property type="project" value="UniProtKB-SubCell"/>
</dbReference>
<feature type="transmembrane region" description="Helical" evidence="7">
    <location>
        <begin position="83"/>
        <end position="108"/>
    </location>
</feature>
<reference evidence="8 9" key="1">
    <citation type="submission" date="2019-01" db="EMBL/GenBank/DDBJ databases">
        <authorList>
            <consortium name="Pathogen Informatics"/>
        </authorList>
    </citation>
    <scope>NUCLEOTIDE SEQUENCE [LARGE SCALE GENOMIC DNA]</scope>
    <source>
        <strain evidence="8 9">NCTC10168</strain>
    </source>
</reference>
<keyword evidence="3" id="KW-1003">Cell membrane</keyword>
<gene>
    <name evidence="8" type="ORF">NCTC10168_00476</name>
</gene>
<comment type="similarity">
    <text evidence="2">Belongs to the chromate ion transporter (CHR) (TC 2.A.51) family.</text>
</comment>
<organism evidence="8 9">
    <name type="scientific">Mycoplasmopsis maculosa</name>
    <dbReference type="NCBI Taxonomy" id="114885"/>
    <lineage>
        <taxon>Bacteria</taxon>
        <taxon>Bacillati</taxon>
        <taxon>Mycoplasmatota</taxon>
        <taxon>Mycoplasmoidales</taxon>
        <taxon>Metamycoplasmataceae</taxon>
        <taxon>Mycoplasmopsis</taxon>
    </lineage>
</organism>
<dbReference type="Pfam" id="PF02417">
    <property type="entry name" value="Chromate_transp"/>
    <property type="match status" value="1"/>
</dbReference>
<dbReference type="KEGG" id="mmau:NCTC10168_00476"/>
<evidence type="ECO:0000256" key="2">
    <source>
        <dbReference type="ARBA" id="ARBA00005262"/>
    </source>
</evidence>
<feature type="transmembrane region" description="Helical" evidence="7">
    <location>
        <begin position="202"/>
        <end position="220"/>
    </location>
</feature>
<evidence type="ECO:0000256" key="4">
    <source>
        <dbReference type="ARBA" id="ARBA00022692"/>
    </source>
</evidence>
<feature type="transmembrane region" description="Helical" evidence="7">
    <location>
        <begin position="171"/>
        <end position="195"/>
    </location>
</feature>
<dbReference type="OrthoDB" id="401329at2"/>